<dbReference type="eggNOG" id="ENOG502ZAWP">
    <property type="taxonomic scope" value="Bacteria"/>
</dbReference>
<dbReference type="KEGG" id="cdo:CDOO_02715"/>
<name>A0A097IDR0_9CORY</name>
<feature type="region of interest" description="Disordered" evidence="1">
    <location>
        <begin position="1192"/>
        <end position="1224"/>
    </location>
</feature>
<dbReference type="SUPFAM" id="SSF52490">
    <property type="entry name" value="Tubulin nucleotide-binding domain-like"/>
    <property type="match status" value="1"/>
</dbReference>
<dbReference type="Gene3D" id="3.40.50.1440">
    <property type="entry name" value="Tubulin/FtsZ, GTPase domain"/>
    <property type="match status" value="1"/>
</dbReference>
<sequence>MSKFLVVGCGGSGSATQAYMLDQLRAHQKKVTGSESLPQEWQFVAIDVPVSPESGPDGLPNVRESNGAYVSTGQKQTYASFDRGLSQTLGSSNNKALGEIATWASRTPSAEQTPIDKGAGQYRGIGRILTIQNLGKIRSELENAVNRINDAHGDESAPLVFVISSMAGGAGASMFLDVCRLLTTINGISPANIAAFMFTPEVFESLSPDSRVGQWPNSLAMFGEAVAAQFGSDPDHDRRLYQAMGINEGVQDVSVGRLIPIGARMGANGAKFGEGTPKAIYRGIGKALSSLMTSKSALESFERFTMGNRGGKSPDRSVHGWGDPQNPADDNIPWGSMGYAQLSLGRDRYAEYAAQRLAKQAFDRLLEGHLDKAKPHQNAAEQMEVLITDNHGYFIGDIGLPMTMAENNDEHKYAAWFQDKFRAYFEDSVQQMRASLRGSLRPGDGEPLGQWRSEIENALADPRLSWTMNDIVGSGPITPEQQSSGRGISYRAAHRFADDFANSLIAELEKQLGKYGIPYVEALVEKLRLAFSDRFLPVLEYYHNEGLNSDPMWKPARVHELLQPLNGRGKVSGSQQIISVIEEAYVPQFSVYFRSALAGQLRAVLSDFDKDVLAPLLRELTAVHRDLTRAAETAPSKTKLSDVTTNEPTAWPREREDVPARFRGSDNEVVVSRIEDFKNHYEQQLVATQHSFERSVTDLEGAASSAVREIILGVWQTQGAEKAPRDTLARQMDENQLVGNRVGWVSSRLVVDPSGNAERRSVGQARFDIKVRPDDLLRRARSWVARPGLAFQQFIDVDLRSYITEGGPDYHDRLKRLADAFTIATANARPLAAVNPQVIGAAYNGDASVDYRLSFSEIPFLGLSDVLDELKSVLIRDNSLDKNTTLENFSSSSTLTDSDSLERIEVFGAYPNYSPIVFSSLLPEIADYWASLPGDKGTFWNLRRARPLASALPVTTEERQAYVAGWLIGTVIGRIFIENKGTPQARALIYSDRERQWIPFPKQLLTPPLEFKASYDWMPAVIESVLLAYANVHNTAGGIASSLRPYQALRGLWNDGQSGPTKGEINHSVVPLMANWLRDGWQPEAHGLPAAPDTPEERYELLKSNFQKHLTLARDFVPSDSRGYVPGSSGQEKPFADVTNREHASMMPLYRDIAPDVVKMVPELLNKLDEALEMSKRLADTGYGSGSLPGVPQFGAVDQSAPQSPPTINLSGFGGSNNGSGDLI</sequence>
<dbReference type="AlphaFoldDB" id="A0A097IDR0"/>
<protein>
    <recommendedName>
        <fullName evidence="4">Tubulin-like protein</fullName>
    </recommendedName>
</protein>
<accession>A0A097IDR0</accession>
<reference evidence="2 3" key="1">
    <citation type="submission" date="2013-09" db="EMBL/GenBank/DDBJ databases">
        <title>Complete genome sequence of Corynebacterium doosanense CAU 212(T) (=DSM 45436(T)), isolated from activated sludge.</title>
        <authorList>
            <person name="Schaffert L."/>
            <person name="Albersmeier A."/>
            <person name="Kalinowski J."/>
            <person name="Ruckert C."/>
        </authorList>
    </citation>
    <scope>NUCLEOTIDE SEQUENCE [LARGE SCALE GENOMIC DNA]</scope>
    <source>
        <strain evidence="2 3">CAU 212</strain>
    </source>
</reference>
<dbReference type="HOGENOM" id="CLU_272959_0_0_11"/>
<keyword evidence="3" id="KW-1185">Reference proteome</keyword>
<evidence type="ECO:0008006" key="4">
    <source>
        <dbReference type="Google" id="ProtNLM"/>
    </source>
</evidence>
<dbReference type="EMBL" id="CP006764">
    <property type="protein sequence ID" value="AIT60283.1"/>
    <property type="molecule type" value="Genomic_DNA"/>
</dbReference>
<evidence type="ECO:0000313" key="3">
    <source>
        <dbReference type="Proteomes" id="UP000029914"/>
    </source>
</evidence>
<feature type="region of interest" description="Disordered" evidence="1">
    <location>
        <begin position="306"/>
        <end position="332"/>
    </location>
</feature>
<dbReference type="RefSeq" id="WP_081610318.1">
    <property type="nucleotide sequence ID" value="NZ_AQUX01000002.1"/>
</dbReference>
<evidence type="ECO:0000313" key="2">
    <source>
        <dbReference type="EMBL" id="AIT60283.1"/>
    </source>
</evidence>
<organism evidence="2 3">
    <name type="scientific">Corynebacterium doosanense CAU 212 = DSM 45436</name>
    <dbReference type="NCBI Taxonomy" id="558173"/>
    <lineage>
        <taxon>Bacteria</taxon>
        <taxon>Bacillati</taxon>
        <taxon>Actinomycetota</taxon>
        <taxon>Actinomycetes</taxon>
        <taxon>Mycobacteriales</taxon>
        <taxon>Corynebacteriaceae</taxon>
        <taxon>Corynebacterium</taxon>
    </lineage>
</organism>
<dbReference type="Pfam" id="PF13809">
    <property type="entry name" value="Tubulin_2"/>
    <property type="match status" value="1"/>
</dbReference>
<evidence type="ECO:0000256" key="1">
    <source>
        <dbReference type="SAM" id="MobiDB-lite"/>
    </source>
</evidence>
<dbReference type="InterPro" id="IPR025904">
    <property type="entry name" value="Tubulin-like"/>
</dbReference>
<dbReference type="Proteomes" id="UP000029914">
    <property type="component" value="Chromosome"/>
</dbReference>
<dbReference type="STRING" id="558173.CDOO_02715"/>
<gene>
    <name evidence="2" type="ORF">CDOO_02715</name>
</gene>
<dbReference type="OrthoDB" id="4795870at2"/>
<proteinExistence type="predicted"/>
<dbReference type="InterPro" id="IPR036525">
    <property type="entry name" value="Tubulin/FtsZ_GTPase_sf"/>
</dbReference>